<protein>
    <submittedName>
        <fullName evidence="11">Endothelin converting enzyme 1</fullName>
    </submittedName>
</protein>
<evidence type="ECO:0000259" key="9">
    <source>
        <dbReference type="Pfam" id="PF01431"/>
    </source>
</evidence>
<evidence type="ECO:0000256" key="6">
    <source>
        <dbReference type="ARBA" id="ARBA00022833"/>
    </source>
</evidence>
<dbReference type="CDD" id="cd08662">
    <property type="entry name" value="M13"/>
    <property type="match status" value="1"/>
</dbReference>
<evidence type="ECO:0000256" key="7">
    <source>
        <dbReference type="ARBA" id="ARBA00023049"/>
    </source>
</evidence>
<keyword evidence="5" id="KW-0378">Hydrolase</keyword>
<dbReference type="InterPro" id="IPR024079">
    <property type="entry name" value="MetalloPept_cat_dom_sf"/>
</dbReference>
<dbReference type="OrthoDB" id="6475849at2759"/>
<keyword evidence="6" id="KW-0862">Zinc</keyword>
<keyword evidence="3" id="KW-0645">Protease</keyword>
<comment type="cofactor">
    <cofactor evidence="1">
        <name>Zn(2+)</name>
        <dbReference type="ChEBI" id="CHEBI:29105"/>
    </cofactor>
</comment>
<evidence type="ECO:0000256" key="3">
    <source>
        <dbReference type="ARBA" id="ARBA00022670"/>
    </source>
</evidence>
<dbReference type="InterPro" id="IPR018497">
    <property type="entry name" value="Peptidase_M13_C"/>
</dbReference>
<dbReference type="InterPro" id="IPR008753">
    <property type="entry name" value="Peptidase_M13_N"/>
</dbReference>
<dbReference type="PANTHER" id="PTHR11733">
    <property type="entry name" value="ZINC METALLOPROTEASE FAMILY M13 NEPRILYSIN-RELATED"/>
    <property type="match status" value="1"/>
</dbReference>
<dbReference type="PRINTS" id="PR00786">
    <property type="entry name" value="NEPRILYSIN"/>
</dbReference>
<reference evidence="11" key="1">
    <citation type="journal article" date="2013" name="Nature">
        <title>The genomes of four tapeworm species reveal adaptations to parasitism.</title>
        <authorList>
            <person name="Tsai I.J."/>
            <person name="Zarowiecki M."/>
            <person name="Holroyd N."/>
            <person name="Garciarrubio A."/>
            <person name="Sanchez-Flores A."/>
            <person name="Brooks K.L."/>
            <person name="Tracey A."/>
            <person name="Bobes R.J."/>
            <person name="Fragoso G."/>
            <person name="Sciutto E."/>
            <person name="Aslett M."/>
            <person name="Beasley H."/>
            <person name="Bennett H.M."/>
            <person name="Cai J."/>
            <person name="Camicia F."/>
            <person name="Clark R."/>
            <person name="Cucher M."/>
            <person name="De Silva N."/>
            <person name="Day T.A."/>
            <person name="Deplazes P."/>
            <person name="Estrada K."/>
            <person name="Fernandez C."/>
            <person name="Holland P.W."/>
            <person name="Hou J."/>
            <person name="Hu S."/>
            <person name="Huckvale T."/>
            <person name="Hung S.S."/>
            <person name="Kamenetzky L."/>
            <person name="Keane J.A."/>
            <person name="Kiss F."/>
            <person name="Koziol U."/>
            <person name="Lambert O."/>
            <person name="Liu K."/>
            <person name="Luo X."/>
            <person name="Luo Y."/>
            <person name="Macchiaroli N."/>
            <person name="Nichol S."/>
            <person name="Paps J."/>
            <person name="Parkinson J."/>
            <person name="Pouchkina-Stantcheva N."/>
            <person name="Riddiford N."/>
            <person name="Rosenzvit M."/>
            <person name="Salinas G."/>
            <person name="Wasmuth J.D."/>
            <person name="Zamanian M."/>
            <person name="Zheng Y."/>
            <person name="Cai X."/>
            <person name="Soberon X."/>
            <person name="Olson P.D."/>
            <person name="Laclette J.P."/>
            <person name="Brehm K."/>
            <person name="Berriman M."/>
            <person name="Garciarrubio A."/>
            <person name="Bobes R.J."/>
            <person name="Fragoso G."/>
            <person name="Sanchez-Flores A."/>
            <person name="Estrada K."/>
            <person name="Cevallos M.A."/>
            <person name="Morett E."/>
            <person name="Gonzalez V."/>
            <person name="Portillo T."/>
            <person name="Ochoa-Leyva A."/>
            <person name="Jose M.V."/>
            <person name="Sciutto E."/>
            <person name="Landa A."/>
            <person name="Jimenez L."/>
            <person name="Valdes V."/>
            <person name="Carrero J.C."/>
            <person name="Larralde C."/>
            <person name="Morales-Montor J."/>
            <person name="Limon-Lason J."/>
            <person name="Soberon X."/>
            <person name="Laclette J.P."/>
        </authorList>
    </citation>
    <scope>NUCLEOTIDE SEQUENCE [LARGE SCALE GENOMIC DNA]</scope>
</reference>
<dbReference type="AlphaFoldDB" id="A0A068XU17"/>
<accession>A0A068XU17</accession>
<dbReference type="SUPFAM" id="SSF55486">
    <property type="entry name" value="Metalloproteases ('zincins'), catalytic domain"/>
    <property type="match status" value="2"/>
</dbReference>
<comment type="similarity">
    <text evidence="2">Belongs to the peptidase M13 family.</text>
</comment>
<evidence type="ECO:0000256" key="1">
    <source>
        <dbReference type="ARBA" id="ARBA00001947"/>
    </source>
</evidence>
<evidence type="ECO:0000256" key="8">
    <source>
        <dbReference type="SAM" id="Phobius"/>
    </source>
</evidence>
<dbReference type="STRING" id="6211.A0A068XU17"/>
<dbReference type="EMBL" id="LN902841">
    <property type="protein sequence ID" value="CDS35820.1"/>
    <property type="molecule type" value="Genomic_DNA"/>
</dbReference>
<dbReference type="GO" id="GO:0046872">
    <property type="term" value="F:metal ion binding"/>
    <property type="evidence" value="ECO:0007669"/>
    <property type="project" value="UniProtKB-KW"/>
</dbReference>
<evidence type="ECO:0000256" key="5">
    <source>
        <dbReference type="ARBA" id="ARBA00022801"/>
    </source>
</evidence>
<reference evidence="11" key="2">
    <citation type="submission" date="2015-11" db="EMBL/GenBank/DDBJ databases">
        <authorList>
            <person name="Zhang Y."/>
            <person name="Guo Z."/>
        </authorList>
    </citation>
    <scope>NUCLEOTIDE SEQUENCE</scope>
</reference>
<evidence type="ECO:0000259" key="10">
    <source>
        <dbReference type="Pfam" id="PF05649"/>
    </source>
</evidence>
<dbReference type="InterPro" id="IPR000718">
    <property type="entry name" value="Peptidase_M13"/>
</dbReference>
<feature type="domain" description="Peptidase M13 N-terminal" evidence="10">
    <location>
        <begin position="201"/>
        <end position="608"/>
    </location>
</feature>
<feature type="domain" description="Peptidase M13 C-terminal" evidence="9">
    <location>
        <begin position="751"/>
        <end position="869"/>
    </location>
</feature>
<keyword evidence="8" id="KW-1133">Transmembrane helix</keyword>
<dbReference type="GO" id="GO:0016485">
    <property type="term" value="P:protein processing"/>
    <property type="evidence" value="ECO:0007669"/>
    <property type="project" value="TreeGrafter"/>
</dbReference>
<feature type="transmembrane region" description="Helical" evidence="8">
    <location>
        <begin position="150"/>
        <end position="171"/>
    </location>
</feature>
<keyword evidence="8" id="KW-0472">Membrane</keyword>
<dbReference type="GO" id="GO:0005886">
    <property type="term" value="C:plasma membrane"/>
    <property type="evidence" value="ECO:0007669"/>
    <property type="project" value="TreeGrafter"/>
</dbReference>
<dbReference type="PROSITE" id="PS51885">
    <property type="entry name" value="NEPRILYSIN"/>
    <property type="match status" value="1"/>
</dbReference>
<dbReference type="GO" id="GO:0004222">
    <property type="term" value="F:metalloendopeptidase activity"/>
    <property type="evidence" value="ECO:0007669"/>
    <property type="project" value="InterPro"/>
</dbReference>
<evidence type="ECO:0000313" key="11">
    <source>
        <dbReference type="EMBL" id="CDS35820.1"/>
    </source>
</evidence>
<keyword evidence="7" id="KW-0482">Metalloprotease</keyword>
<evidence type="ECO:0000313" key="12">
    <source>
        <dbReference type="Proteomes" id="UP000017246"/>
    </source>
</evidence>
<evidence type="ECO:0000256" key="4">
    <source>
        <dbReference type="ARBA" id="ARBA00022723"/>
    </source>
</evidence>
<gene>
    <name evidence="11" type="ORF">EmuJ_001177500</name>
</gene>
<dbReference type="Pfam" id="PF05649">
    <property type="entry name" value="Peptidase_M13_N"/>
    <property type="match status" value="1"/>
</dbReference>
<sequence length="872" mass="98698">MKQKTETENREAYKYFTDSEDLPLNAALDIHRLVVGGPCSSKRCHLSSATSTNQQAVSVYDPVADAPDIGNAQYLALKAPIQSAKGTSQPPSLPAPFEGLFGLSDKLENMNNSIMLITPANANECPTPHIRHGGVVVNGKRLTACTWREFLLIILCTILTTLLIIILFLYIGTPKDDICQTVECVETAFKILSGMNHSVNPCEDFYSYSCGGWIEKHHIPPGTNSWTVFSELAQTAEYFAKELLEKEATPNDSRGLQLAKTYFASCINEQAVNNLGLKPIKLIITQLFGGWRLLPENTEGGRSDGGEDVFGVGKYDLTALVQTFLRFGHGVDIFQLLIEKDPRNSQRYAITLAPGELSMLPEYYLDTSDAKIKRVVQHFREFMRTYARMLGVAEPELLAMDAIYELETLMAQNMEPRARQSIETNFFKLNMTELQNFCQVIDWKRLFNGLFSAVNYSITDSETVIIGDYPFFEKRCKVYAEYMASAEKIKVVHDTAIWRTLWSTTPFMPSTVRKEIEVYEQASTGVKEQPQRWLSCVRNTEEYFGMTIARKFVAQHFDERSKEVATKMIGKIKQAFKSSFYQVDWMDDKAKKGAEEKVDMMGDSIGYPDDINDIEKENKPFFAVDSLDNGTFLDNSFTLARSKALILLRKLFDESLKTWDMAPHIVNAFYNPRENHIYFPAGILQNPSMMPTIRLLLTMSELEWWLVTKLFTHLTGKDRSTMRRAICVNGGAKAHEPILRKIVNVWCASMATTQSRERMYVDGHLTLSENIADNGGIKAAYRAFLKLQGEEGASHKLPGINLTFNQLFFISFAQVWCKRQLPQAALHTVMFDVHAPERYRVIGTLSNSDDFAEAFSCPRGSYMNPPNKCVLW</sequence>
<dbReference type="Pfam" id="PF01431">
    <property type="entry name" value="Peptidase_M13"/>
    <property type="match status" value="1"/>
</dbReference>
<keyword evidence="12" id="KW-1185">Reference proteome</keyword>
<keyword evidence="8" id="KW-0812">Transmembrane</keyword>
<dbReference type="PANTHER" id="PTHR11733:SF167">
    <property type="entry name" value="FI17812P1-RELATED"/>
    <property type="match status" value="1"/>
</dbReference>
<dbReference type="Gene3D" id="3.40.390.10">
    <property type="entry name" value="Collagenase (Catalytic Domain)"/>
    <property type="match status" value="2"/>
</dbReference>
<dbReference type="OMA" id="TVECVET"/>
<organism evidence="11 12">
    <name type="scientific">Echinococcus multilocularis</name>
    <name type="common">Fox tapeworm</name>
    <dbReference type="NCBI Taxonomy" id="6211"/>
    <lineage>
        <taxon>Eukaryota</taxon>
        <taxon>Metazoa</taxon>
        <taxon>Spiralia</taxon>
        <taxon>Lophotrochozoa</taxon>
        <taxon>Platyhelminthes</taxon>
        <taxon>Cestoda</taxon>
        <taxon>Eucestoda</taxon>
        <taxon>Cyclophyllidea</taxon>
        <taxon>Taeniidae</taxon>
        <taxon>Echinococcus</taxon>
    </lineage>
</organism>
<name>A0A068XU17_ECHMU</name>
<keyword evidence="4" id="KW-0479">Metal-binding</keyword>
<dbReference type="Proteomes" id="UP000017246">
    <property type="component" value="Unassembled WGS sequence"/>
</dbReference>
<evidence type="ECO:0000256" key="2">
    <source>
        <dbReference type="ARBA" id="ARBA00007357"/>
    </source>
</evidence>
<proteinExistence type="inferred from homology"/>
<dbReference type="eggNOG" id="KOG3624">
    <property type="taxonomic scope" value="Eukaryota"/>
</dbReference>